<dbReference type="EMBL" id="GL883107">
    <property type="protein sequence ID" value="EGG06653.1"/>
    <property type="molecule type" value="Genomic_DNA"/>
</dbReference>
<dbReference type="AlphaFoldDB" id="F4RM34"/>
<dbReference type="Proteomes" id="UP000001072">
    <property type="component" value="Unassembled WGS sequence"/>
</dbReference>
<gene>
    <name evidence="1" type="ORF">MELLADRAFT_106620</name>
</gene>
<dbReference type="GeneID" id="18922947"/>
<dbReference type="HOGENOM" id="CLU_058865_1_0_1"/>
<dbReference type="VEuPathDB" id="FungiDB:MELLADRAFT_106620"/>
<reference evidence="2" key="1">
    <citation type="journal article" date="2011" name="Proc. Natl. Acad. Sci. U.S.A.">
        <title>Obligate biotrophy features unraveled by the genomic analysis of rust fungi.</title>
        <authorList>
            <person name="Duplessis S."/>
            <person name="Cuomo C.A."/>
            <person name="Lin Y.-C."/>
            <person name="Aerts A."/>
            <person name="Tisserant E."/>
            <person name="Veneault-Fourrey C."/>
            <person name="Joly D.L."/>
            <person name="Hacquard S."/>
            <person name="Amselem J."/>
            <person name="Cantarel B.L."/>
            <person name="Chiu R."/>
            <person name="Coutinho P.M."/>
            <person name="Feau N."/>
            <person name="Field M."/>
            <person name="Frey P."/>
            <person name="Gelhaye E."/>
            <person name="Goldberg J."/>
            <person name="Grabherr M.G."/>
            <person name="Kodira C.D."/>
            <person name="Kohler A."/>
            <person name="Kuees U."/>
            <person name="Lindquist E.A."/>
            <person name="Lucas S.M."/>
            <person name="Mago R."/>
            <person name="Mauceli E."/>
            <person name="Morin E."/>
            <person name="Murat C."/>
            <person name="Pangilinan J.L."/>
            <person name="Park R."/>
            <person name="Pearson M."/>
            <person name="Quesneville H."/>
            <person name="Rouhier N."/>
            <person name="Sakthikumar S."/>
            <person name="Salamov A.A."/>
            <person name="Schmutz J."/>
            <person name="Selles B."/>
            <person name="Shapiro H."/>
            <person name="Tanguay P."/>
            <person name="Tuskan G.A."/>
            <person name="Henrissat B."/>
            <person name="Van de Peer Y."/>
            <person name="Rouze P."/>
            <person name="Ellis J.G."/>
            <person name="Dodds P.N."/>
            <person name="Schein J.E."/>
            <person name="Zhong S."/>
            <person name="Hamelin R.C."/>
            <person name="Grigoriev I.V."/>
            <person name="Szabo L.J."/>
            <person name="Martin F."/>
        </authorList>
    </citation>
    <scope>NUCLEOTIDE SEQUENCE [LARGE SCALE GENOMIC DNA]</scope>
    <source>
        <strain evidence="2">98AG31 / pathotype 3-4-7</strain>
    </source>
</reference>
<dbReference type="RefSeq" id="XP_007410093.1">
    <property type="nucleotide sequence ID" value="XM_007410031.1"/>
</dbReference>
<organism evidence="2">
    <name type="scientific">Melampsora larici-populina (strain 98AG31 / pathotype 3-4-7)</name>
    <name type="common">Poplar leaf rust fungus</name>
    <dbReference type="NCBI Taxonomy" id="747676"/>
    <lineage>
        <taxon>Eukaryota</taxon>
        <taxon>Fungi</taxon>
        <taxon>Dikarya</taxon>
        <taxon>Basidiomycota</taxon>
        <taxon>Pucciniomycotina</taxon>
        <taxon>Pucciniomycetes</taxon>
        <taxon>Pucciniales</taxon>
        <taxon>Melampsoraceae</taxon>
        <taxon>Melampsora</taxon>
    </lineage>
</organism>
<protein>
    <submittedName>
        <fullName evidence="1">Uncharacterized protein</fullName>
    </submittedName>
</protein>
<dbReference type="KEGG" id="mlr:MELLADRAFT_106620"/>
<sequence length="342" mass="39164">MQIGGMQSHYWKKGAPARSIKALNSSVAAVLPKSTEFISISLAKFTRILLSYDKVSKSYPSKPTPEELQNLPTLNQQDIISDERVFSTTVVEAGSTSDKRAILYFSADLNNYNIGRATFDWSASDNSQWNRTMAVFVTKHWLHAKKQGWFDHKPLDQSHCTQGNCIGLVLRWIRGRSEEIRTARRSPDKVLLKEQARKKRMLFEYWQQSLSLVIEAEASDMMPDPDCCSDTEWEPDQTHYNWIDVIWRSQQYSQILHKLDELSYKVKASVSSPLLARRRFDQCRLEASKVNQKAPVCCGLPENCYEQVFLANLTEEARTALRMKPASNLLNTLPSQIVNKLP</sequence>
<name>F4RM34_MELLP</name>
<proteinExistence type="predicted"/>
<accession>F4RM34</accession>
<evidence type="ECO:0000313" key="1">
    <source>
        <dbReference type="EMBL" id="EGG06653.1"/>
    </source>
</evidence>
<keyword evidence="2" id="KW-1185">Reference proteome</keyword>
<dbReference type="InParanoid" id="F4RM34"/>
<evidence type="ECO:0000313" key="2">
    <source>
        <dbReference type="Proteomes" id="UP000001072"/>
    </source>
</evidence>
<dbReference type="OrthoDB" id="3224221at2759"/>